<proteinExistence type="inferred from homology"/>
<evidence type="ECO:0000313" key="6">
    <source>
        <dbReference type="EMBL" id="AMD92747.1"/>
    </source>
</evidence>
<keyword evidence="3 4" id="KW-0975">Bacterial flagellum</keyword>
<dbReference type="RefSeq" id="WP_066604835.1">
    <property type="nucleotide sequence ID" value="NZ_CP014230.1"/>
</dbReference>
<evidence type="ECO:0000256" key="1">
    <source>
        <dbReference type="ARBA" id="ARBA00004117"/>
    </source>
</evidence>
<dbReference type="PRINTS" id="PR01006">
    <property type="entry name" value="FLGHOOKFLIE"/>
</dbReference>
<dbReference type="GO" id="GO:0005198">
    <property type="term" value="F:structural molecule activity"/>
    <property type="evidence" value="ECO:0007669"/>
    <property type="project" value="UniProtKB-UniRule"/>
</dbReference>
<keyword evidence="7" id="KW-1185">Reference proteome</keyword>
<keyword evidence="6" id="KW-0282">Flagellum</keyword>
<gene>
    <name evidence="4" type="primary">fliE</name>
    <name evidence="6" type="ORF">AXF15_06290</name>
</gene>
<evidence type="ECO:0000256" key="5">
    <source>
        <dbReference type="NCBIfam" id="TIGR00205"/>
    </source>
</evidence>
<evidence type="ECO:0000313" key="7">
    <source>
        <dbReference type="Proteomes" id="UP000063964"/>
    </source>
</evidence>
<dbReference type="OrthoDB" id="285952at2"/>
<dbReference type="EMBL" id="CP014230">
    <property type="protein sequence ID" value="AMD92747.1"/>
    <property type="molecule type" value="Genomic_DNA"/>
</dbReference>
<dbReference type="NCBIfam" id="TIGR00205">
    <property type="entry name" value="fliE"/>
    <property type="match status" value="1"/>
</dbReference>
<dbReference type="PANTHER" id="PTHR34653:SF1">
    <property type="entry name" value="FLAGELLAR HOOK-BASAL BODY COMPLEX PROTEIN FLIE"/>
    <property type="match status" value="1"/>
</dbReference>
<dbReference type="Pfam" id="PF02049">
    <property type="entry name" value="FliE"/>
    <property type="match status" value="1"/>
</dbReference>
<organism evidence="6 7">
    <name type="scientific">Desulfomicrobium orale DSM 12838</name>
    <dbReference type="NCBI Taxonomy" id="888061"/>
    <lineage>
        <taxon>Bacteria</taxon>
        <taxon>Pseudomonadati</taxon>
        <taxon>Thermodesulfobacteriota</taxon>
        <taxon>Desulfovibrionia</taxon>
        <taxon>Desulfovibrionales</taxon>
        <taxon>Desulfomicrobiaceae</taxon>
        <taxon>Desulfomicrobium</taxon>
    </lineage>
</organism>
<name>A0A0X8JPT8_9BACT</name>
<dbReference type="GO" id="GO:0009425">
    <property type="term" value="C:bacterial-type flagellum basal body"/>
    <property type="evidence" value="ECO:0007669"/>
    <property type="project" value="UniProtKB-SubCell"/>
</dbReference>
<sequence length="105" mass="11226">MTITPLALKAYSAAGGLTSKGVAAQNAGTGEATRSFAATIQESLGKVNEMQAEKTAMIQDFATGKNQNVHELMITLQKAGLAMDMTAAVRNKVMQAYQELMRLQF</sequence>
<keyword evidence="6" id="KW-0969">Cilium</keyword>
<comment type="subcellular location">
    <subcellularLocation>
        <location evidence="1 4">Bacterial flagellum basal body</location>
    </subcellularLocation>
</comment>
<evidence type="ECO:0000256" key="2">
    <source>
        <dbReference type="ARBA" id="ARBA00009272"/>
    </source>
</evidence>
<protein>
    <recommendedName>
        <fullName evidence="4 5">Flagellar hook-basal body complex protein FliE</fullName>
    </recommendedName>
</protein>
<accession>A0A0X8JPT8</accession>
<dbReference type="KEGG" id="doa:AXF15_06290"/>
<dbReference type="STRING" id="888061.AXF15_06290"/>
<evidence type="ECO:0000256" key="4">
    <source>
        <dbReference type="HAMAP-Rule" id="MF_00724"/>
    </source>
</evidence>
<dbReference type="HAMAP" id="MF_00724">
    <property type="entry name" value="FliE"/>
    <property type="match status" value="1"/>
</dbReference>
<keyword evidence="6" id="KW-0966">Cell projection</keyword>
<reference evidence="7" key="1">
    <citation type="submission" date="2016-02" db="EMBL/GenBank/DDBJ databases">
        <authorList>
            <person name="Holder M.E."/>
            <person name="Ajami N.J."/>
            <person name="Petrosino J.F."/>
        </authorList>
    </citation>
    <scope>NUCLEOTIDE SEQUENCE [LARGE SCALE GENOMIC DNA]</scope>
    <source>
        <strain evidence="7">DSM 12838</strain>
    </source>
</reference>
<dbReference type="InterPro" id="IPR001624">
    <property type="entry name" value="FliE"/>
</dbReference>
<dbReference type="GO" id="GO:0071973">
    <property type="term" value="P:bacterial-type flagellum-dependent cell motility"/>
    <property type="evidence" value="ECO:0007669"/>
    <property type="project" value="InterPro"/>
</dbReference>
<dbReference type="PANTHER" id="PTHR34653">
    <property type="match status" value="1"/>
</dbReference>
<evidence type="ECO:0000256" key="3">
    <source>
        <dbReference type="ARBA" id="ARBA00023143"/>
    </source>
</evidence>
<comment type="similarity">
    <text evidence="2 4">Belongs to the FliE family.</text>
</comment>
<dbReference type="Proteomes" id="UP000063964">
    <property type="component" value="Chromosome"/>
</dbReference>
<dbReference type="AlphaFoldDB" id="A0A0X8JPT8"/>
<dbReference type="GO" id="GO:0003774">
    <property type="term" value="F:cytoskeletal motor activity"/>
    <property type="evidence" value="ECO:0007669"/>
    <property type="project" value="InterPro"/>
</dbReference>